<dbReference type="Proteomes" id="UP000004431">
    <property type="component" value="Unassembled WGS sequence"/>
</dbReference>
<proteinExistence type="predicted"/>
<evidence type="ECO:0000313" key="3">
    <source>
        <dbReference type="Proteomes" id="UP000004431"/>
    </source>
</evidence>
<evidence type="ECO:0000313" key="2">
    <source>
        <dbReference type="EMBL" id="EFL43731.1"/>
    </source>
</evidence>
<dbReference type="NCBIfam" id="TIGR00199">
    <property type="entry name" value="PncC_domain"/>
    <property type="match status" value="1"/>
</dbReference>
<comment type="caution">
    <text evidence="2">The sequence shown here is derived from an EMBL/GenBank/DDBJ whole genome shotgun (WGS) entry which is preliminary data.</text>
</comment>
<accession>A0ABN0AYZ8</accession>
<dbReference type="SUPFAM" id="SSF142433">
    <property type="entry name" value="CinA-like"/>
    <property type="match status" value="1"/>
</dbReference>
<reference evidence="2 3" key="1">
    <citation type="submission" date="2010-08" db="EMBL/GenBank/DDBJ databases">
        <authorList>
            <person name="Durkin A.S."/>
            <person name="Madupu R."/>
            <person name="Torralba M."/>
            <person name="Gillis M."/>
            <person name="Methe B."/>
            <person name="Sutton G."/>
            <person name="Nelson K.E."/>
        </authorList>
    </citation>
    <scope>NUCLEOTIDE SEQUENCE [LARGE SCALE GENOMIC DNA]</scope>
    <source>
        <strain evidence="2 3">PB189-T1-4</strain>
    </source>
</reference>
<dbReference type="EMBL" id="AEDQ01000030">
    <property type="protein sequence ID" value="EFL43731.1"/>
    <property type="molecule type" value="Genomic_DNA"/>
</dbReference>
<keyword evidence="3" id="KW-1185">Reference proteome</keyword>
<sequence length="177" mass="18339">MGCSNDARAELAWPCDLYAQAERVVNQLLATHTTVSTAESCTAGLVTSALTEISGSSAAVCGGCASYTPQVKHAILGVSQSILDDPALGPVSSFCALQMARGAQSLFGSTYSVSVTGIAGPTGALPHRPIGTVWFCIMGTRGFSCICKHFEGNRNAVRTQAVSYALLLIEHAIQSAL</sequence>
<dbReference type="InterPro" id="IPR036653">
    <property type="entry name" value="CinA-like_C"/>
</dbReference>
<organism evidence="2 3">
    <name type="scientific">Fannyhessea vaginae PB189-T1-4</name>
    <dbReference type="NCBI Taxonomy" id="866774"/>
    <lineage>
        <taxon>Bacteria</taxon>
        <taxon>Bacillati</taxon>
        <taxon>Actinomycetota</taxon>
        <taxon>Coriobacteriia</taxon>
        <taxon>Coriobacteriales</taxon>
        <taxon>Atopobiaceae</taxon>
        <taxon>Fannyhessea</taxon>
    </lineage>
</organism>
<dbReference type="Gene3D" id="3.90.950.20">
    <property type="entry name" value="CinA-like"/>
    <property type="match status" value="1"/>
</dbReference>
<protein>
    <submittedName>
        <fullName evidence="2">Competence/damage-inducible domain protein CinA</fullName>
    </submittedName>
</protein>
<dbReference type="Pfam" id="PF02464">
    <property type="entry name" value="CinA"/>
    <property type="match status" value="1"/>
</dbReference>
<dbReference type="InterPro" id="IPR008136">
    <property type="entry name" value="CinA_C"/>
</dbReference>
<evidence type="ECO:0000259" key="1">
    <source>
        <dbReference type="Pfam" id="PF02464"/>
    </source>
</evidence>
<feature type="domain" description="CinA C-terminal" evidence="1">
    <location>
        <begin position="20"/>
        <end position="172"/>
    </location>
</feature>
<name>A0ABN0AYZ8_9ACTN</name>
<gene>
    <name evidence="2" type="ORF">HMPREF9248_0149</name>
</gene>